<reference evidence="9" key="1">
    <citation type="submission" date="2022-07" db="EMBL/GenBank/DDBJ databases">
        <authorList>
            <person name="Macas J."/>
            <person name="Novak P."/>
            <person name="Neumann P."/>
        </authorList>
    </citation>
    <scope>NUCLEOTIDE SEQUENCE</scope>
</reference>
<dbReference type="PANTHER" id="PTHR31448">
    <property type="entry name" value="MYOSIN-BINDING PROTEIN 2"/>
    <property type="match status" value="1"/>
</dbReference>
<dbReference type="Pfam" id="PF04576">
    <property type="entry name" value="Zein-binding"/>
    <property type="match status" value="1"/>
</dbReference>
<evidence type="ECO:0000256" key="1">
    <source>
        <dbReference type="ARBA" id="ARBA00004167"/>
    </source>
</evidence>
<keyword evidence="10" id="KW-1185">Reference proteome</keyword>
<evidence type="ECO:0000256" key="5">
    <source>
        <dbReference type="SAM" id="Coils"/>
    </source>
</evidence>
<evidence type="ECO:0000256" key="2">
    <source>
        <dbReference type="ARBA" id="ARBA00022692"/>
    </source>
</evidence>
<evidence type="ECO:0000259" key="8">
    <source>
        <dbReference type="PROSITE" id="PS51775"/>
    </source>
</evidence>
<feature type="coiled-coil region" evidence="5">
    <location>
        <begin position="655"/>
        <end position="689"/>
    </location>
</feature>
<feature type="domain" description="GTD-binding" evidence="8">
    <location>
        <begin position="390"/>
        <end position="488"/>
    </location>
</feature>
<feature type="region of interest" description="Disordered" evidence="6">
    <location>
        <begin position="520"/>
        <end position="539"/>
    </location>
</feature>
<evidence type="ECO:0000256" key="7">
    <source>
        <dbReference type="SAM" id="Phobius"/>
    </source>
</evidence>
<proteinExistence type="predicted"/>
<dbReference type="AlphaFoldDB" id="A0A9P1EMH3"/>
<evidence type="ECO:0000256" key="3">
    <source>
        <dbReference type="ARBA" id="ARBA00022989"/>
    </source>
</evidence>
<dbReference type="PANTHER" id="PTHR31448:SF3">
    <property type="entry name" value="MYOSIN-BINDING PROTEIN 2"/>
    <property type="match status" value="1"/>
</dbReference>
<accession>A0A9P1EMH3</accession>
<dbReference type="GO" id="GO:0016020">
    <property type="term" value="C:membrane"/>
    <property type="evidence" value="ECO:0007669"/>
    <property type="project" value="UniProtKB-SubCell"/>
</dbReference>
<dbReference type="GO" id="GO:0080115">
    <property type="term" value="F:myosin XI tail binding"/>
    <property type="evidence" value="ECO:0007669"/>
    <property type="project" value="UniProtKB-ARBA"/>
</dbReference>
<comment type="caution">
    <text evidence="9">The sequence shown here is derived from an EMBL/GenBank/DDBJ whole genome shotgun (WGS) entry which is preliminary data.</text>
</comment>
<dbReference type="EMBL" id="CAMAPE010000065">
    <property type="protein sequence ID" value="CAH9114569.1"/>
    <property type="molecule type" value="Genomic_DNA"/>
</dbReference>
<dbReference type="OrthoDB" id="1888939at2759"/>
<evidence type="ECO:0000313" key="9">
    <source>
        <dbReference type="EMBL" id="CAH9114569.1"/>
    </source>
</evidence>
<evidence type="ECO:0000256" key="4">
    <source>
        <dbReference type="ARBA" id="ARBA00023136"/>
    </source>
</evidence>
<gene>
    <name evidence="9" type="ORF">CEURO_LOCUS20434</name>
</gene>
<evidence type="ECO:0000256" key="6">
    <source>
        <dbReference type="SAM" id="MobiDB-lite"/>
    </source>
</evidence>
<organism evidence="9 10">
    <name type="scientific">Cuscuta europaea</name>
    <name type="common">European dodder</name>
    <dbReference type="NCBI Taxonomy" id="41803"/>
    <lineage>
        <taxon>Eukaryota</taxon>
        <taxon>Viridiplantae</taxon>
        <taxon>Streptophyta</taxon>
        <taxon>Embryophyta</taxon>
        <taxon>Tracheophyta</taxon>
        <taxon>Spermatophyta</taxon>
        <taxon>Magnoliopsida</taxon>
        <taxon>eudicotyledons</taxon>
        <taxon>Gunneridae</taxon>
        <taxon>Pentapetalae</taxon>
        <taxon>asterids</taxon>
        <taxon>lamiids</taxon>
        <taxon>Solanales</taxon>
        <taxon>Convolvulaceae</taxon>
        <taxon>Cuscuteae</taxon>
        <taxon>Cuscuta</taxon>
        <taxon>Cuscuta subgen. Cuscuta</taxon>
    </lineage>
</organism>
<name>A0A9P1EMH3_CUSEU</name>
<feature type="region of interest" description="Disordered" evidence="6">
    <location>
        <begin position="274"/>
        <end position="295"/>
    </location>
</feature>
<dbReference type="InterPro" id="IPR007656">
    <property type="entry name" value="GTD-bd"/>
</dbReference>
<keyword evidence="3 7" id="KW-1133">Transmembrane helix</keyword>
<feature type="compositionally biased region" description="Polar residues" evidence="6">
    <location>
        <begin position="280"/>
        <end position="292"/>
    </location>
</feature>
<dbReference type="InterPro" id="IPR039306">
    <property type="entry name" value="MYOB"/>
</dbReference>
<dbReference type="PROSITE" id="PS51775">
    <property type="entry name" value="GTD_BINDING"/>
    <property type="match status" value="1"/>
</dbReference>
<keyword evidence="4 7" id="KW-0472">Membrane</keyword>
<protein>
    <recommendedName>
        <fullName evidence="8">GTD-binding domain-containing protein</fullName>
    </recommendedName>
</protein>
<feature type="coiled-coil region" evidence="5">
    <location>
        <begin position="431"/>
        <end position="497"/>
    </location>
</feature>
<sequence length="719" mass="81471">MAANKFATMLQKNTNKITVVLTYAVLEWTLIFLLLLNSMLSYMITKFADYFGLKPPCFWCSNLDPLFKAGDNRKHIDLMCKSHSREVSELGFCETHHRLAESKGMCGKCLGFGIFPLVNELKMIHGGDEMCSCCGVSLVKEGSNYIVIKSSCNPLIKEESREIEEKSGFEAIRVETEVIFDEKEGLVLENGIVEVNPEREMENTPKHLEFFIDSSGHDLVPVDFTAEEEEDGREVKNGTETDDLKERKFAVFKSMEIEEDENSLVFHAKNCFSEREGHESTQNNKVQILDSQEPQEKQVAYASSVSEESSRMQLNETEVEVSIGTEIPDLDIADDLNSNKEGPSTSCANAPHFHHDHGCKQDQEKATEFANEGSLDGSVMSEMDLSDPISTIEWLRSALKSGQKALQALYTELEEERSASAIAASQTMAMINRLQEEKATVQMEALQYQRMMDEQAEYDQEALQLLNELMVKRDKERQEVEKELEIYKKRVFEYESKEKMAAILRRSKDCGSSARSAFSSVSCSNSEEGDGLSLDLNNNNNNQEVKEEVKEQEGFYNTPVDGVLDLDFEDERVAILEQLKALEVKMINMDYEAEREIEGLKGEANGDYYAKEEMDESKILSSMGKSLLPHFDAVSDDNGDYDPNVADNYDLSNKRAAVEEELDCLHERLQALEADREFLKNCLNSLKKGDKGMDLLQEILQHLRDLRNIDLRLRNGCLV</sequence>
<evidence type="ECO:0000313" key="10">
    <source>
        <dbReference type="Proteomes" id="UP001152484"/>
    </source>
</evidence>
<keyword evidence="2 7" id="KW-0812">Transmembrane</keyword>
<keyword evidence="5" id="KW-0175">Coiled coil</keyword>
<comment type="subcellular location">
    <subcellularLocation>
        <location evidence="1">Membrane</location>
        <topology evidence="1">Single-pass membrane protein</topology>
    </subcellularLocation>
</comment>
<feature type="transmembrane region" description="Helical" evidence="7">
    <location>
        <begin position="20"/>
        <end position="44"/>
    </location>
</feature>
<dbReference type="Proteomes" id="UP001152484">
    <property type="component" value="Unassembled WGS sequence"/>
</dbReference>